<gene>
    <name evidence="2" type="ORF">EMU01_28400</name>
</gene>
<feature type="signal peptide" evidence="1">
    <location>
        <begin position="1"/>
        <end position="32"/>
    </location>
</feature>
<keyword evidence="3" id="KW-1185">Reference proteome</keyword>
<keyword evidence="1" id="KW-0732">Signal</keyword>
<dbReference type="Gene3D" id="2.60.40.10">
    <property type="entry name" value="Immunoglobulins"/>
    <property type="match status" value="1"/>
</dbReference>
<organism evidence="2 3">
    <name type="scientific">Enterococcus mundtii</name>
    <dbReference type="NCBI Taxonomy" id="53346"/>
    <lineage>
        <taxon>Bacteria</taxon>
        <taxon>Bacillati</taxon>
        <taxon>Bacillota</taxon>
        <taxon>Bacilli</taxon>
        <taxon>Lactobacillales</taxon>
        <taxon>Enterococcaceae</taxon>
        <taxon>Enterococcus</taxon>
    </lineage>
</organism>
<evidence type="ECO:0000313" key="3">
    <source>
        <dbReference type="Proteomes" id="UP000321175"/>
    </source>
</evidence>
<dbReference type="RefSeq" id="WP_071867616.1">
    <property type="nucleotide sequence ID" value="NZ_BJWA01000033.1"/>
</dbReference>
<name>A0ABQ0VG93_ENTMU</name>
<feature type="chain" id="PRO_5047482625" description="DUF5011 domain-containing protein" evidence="1">
    <location>
        <begin position="33"/>
        <end position="307"/>
    </location>
</feature>
<accession>A0ABQ0VG93</accession>
<comment type="caution">
    <text evidence="2">The sequence shown here is derived from an EMBL/GenBank/DDBJ whole genome shotgun (WGS) entry which is preliminary data.</text>
</comment>
<reference evidence="2 3" key="1">
    <citation type="submission" date="2019-07" db="EMBL/GenBank/DDBJ databases">
        <title>Whole genome shotgun sequence of Enterococcus mundtii NBRC 100490.</title>
        <authorList>
            <person name="Hosoyama A."/>
            <person name="Uohara A."/>
            <person name="Ohji S."/>
            <person name="Ichikawa N."/>
        </authorList>
    </citation>
    <scope>NUCLEOTIDE SEQUENCE [LARGE SCALE GENOMIC DNA]</scope>
    <source>
        <strain evidence="2 3">NBRC 100490</strain>
    </source>
</reference>
<evidence type="ECO:0008006" key="4">
    <source>
        <dbReference type="Google" id="ProtNLM"/>
    </source>
</evidence>
<dbReference type="InterPro" id="IPR013783">
    <property type="entry name" value="Ig-like_fold"/>
</dbReference>
<protein>
    <recommendedName>
        <fullName evidence="4">DUF5011 domain-containing protein</fullName>
    </recommendedName>
</protein>
<dbReference type="Proteomes" id="UP000321175">
    <property type="component" value="Unassembled WGS sequence"/>
</dbReference>
<evidence type="ECO:0000256" key="1">
    <source>
        <dbReference type="SAM" id="SignalP"/>
    </source>
</evidence>
<proteinExistence type="predicted"/>
<evidence type="ECO:0000313" key="2">
    <source>
        <dbReference type="EMBL" id="GEL81696.1"/>
    </source>
</evidence>
<dbReference type="EMBL" id="BJWA01000033">
    <property type="protein sequence ID" value="GEL81696.1"/>
    <property type="molecule type" value="Genomic_DNA"/>
</dbReference>
<dbReference type="GeneID" id="60998386"/>
<sequence length="307" mass="32707">MTNKKGKNKLLKMFLAAGMVATPLVSTSMISADTVNSGISSNTGNYTINVGKYHFGSELSGFATPNSTIYASNTSDFAQSVSVRTNNYLTGEFHLSNTYIRQLNLKPGDTLYLRSGNAEGTSYGATTKVVVNYEKPLVTRGNISGNKGGVYYGDTIEGTAYPGANVYVSTSPDYNNYITVTVDTDGTFDVPASQLELLSGYQAGTTVYMKSAESPSSKFMSDSSSISILNTDDYSGILASDFSINLNTELTDELAIFKAGVVAIDKNGELDEVTVKSSNVNTKEAGVYQMTFVSASGHERTVNVTVA</sequence>